<feature type="domain" description="Bacterial Ig" evidence="4">
    <location>
        <begin position="958"/>
        <end position="1039"/>
    </location>
</feature>
<dbReference type="Proteomes" id="UP000192477">
    <property type="component" value="Unassembled WGS sequence"/>
</dbReference>
<comment type="caution">
    <text evidence="5">The sequence shown here is derived from an EMBL/GenBank/DDBJ whole genome shotgun (WGS) entry which is preliminary data.</text>
</comment>
<feature type="domain" description="Bacterial Ig" evidence="4">
    <location>
        <begin position="1386"/>
        <end position="1468"/>
    </location>
</feature>
<feature type="domain" description="Bacterial Ig" evidence="4">
    <location>
        <begin position="1129"/>
        <end position="1208"/>
    </location>
</feature>
<dbReference type="Pfam" id="PF20622">
    <property type="entry name" value="Big_15"/>
    <property type="match status" value="6"/>
</dbReference>
<feature type="domain" description="Pesticidal crystal protein Cry1Aa" evidence="3">
    <location>
        <begin position="898"/>
        <end position="955"/>
    </location>
</feature>
<protein>
    <submittedName>
        <fullName evidence="5">Uncharacterized protein</fullName>
    </submittedName>
</protein>
<feature type="domain" description="Bacterial Ig" evidence="4">
    <location>
        <begin position="1214"/>
        <end position="1295"/>
    </location>
</feature>
<dbReference type="Pfam" id="PF03272">
    <property type="entry name" value="Mucin_bdg"/>
    <property type="match status" value="2"/>
</dbReference>
<accession>A0A1V8YH21</accession>
<feature type="region of interest" description="Disordered" evidence="1">
    <location>
        <begin position="40"/>
        <end position="113"/>
    </location>
</feature>
<sequence length="1470" mass="165401">MKRKNLSKKKRLKKLLSTSATGLVLLSTLTQPVVSLANTVEETKESEKENVSSNEQSPIENPVNSLERTISSSGNTKATVEKAEQTVESKEANKQEVEETKESEEKMQQEVQGRSVTPDVIQYLMETKIYTDANLTTVRPTLMQADIDSVRAEIQKLPDGETKTQYLSKLDQAFNQLQELTFKSDVGEIFATINVTKNKLLLRTTGKKPSSYGTFTVISLKITRNGTEIGKKEIRANDNLSSEQLEYTLQNGDQVSIFINDPRNGVLMNHDKLNPNHNNNSLLNFGAEYTVIDGLLVLQDKHDEMVNTVRSLYEDDNETIVKKTLLQSEIDNAREKVNALPDGEEKTRLVEKIDQAFNGLQEIQLRGGYDKLFSRITVTNGKLLVRTSEGVPHFNWGRVYATVQVTRGEESIYSKEYKGTTSYPASQDEVNLQNGDIVTIMKQEANQNRFVVNHAELKPNTSGNYTYVVQDGLLIETSRKIQLDAQNAVKGLYEDEAQTIVKKTLEQTTIDSAREKVNALPDGEEKTRLLAKVDEAYNGLQEIQLRGIEDFLFSRVTVTKGKLVVRTQKGYPHYRLDGLYSSIQVTRNEETVYSKEYNGKTNYPASQDEVDLQNGDIVMIMKKEPDVRRYVTNHPELKPNTSGNYTYIVQDGLLIEASRKIQLDAQNAVKGLYEDEAQTIVKKTLEQTEIDSAREKVNALPDGEEKTNLLAKIDEVFEGLQEIQLRGIEDFLFSRVTVTKGKLVIRTQKGYPHYRLDGLYSSIQVTRNEETVYSKEYKGTTNYPASQDEVNLQNGDIVTIMKKEPDVRRYVTNHPELKPNESGNYTYLVQDGLLVDQTVAYTTANTAVNNLFEGEEPKETNTQEQINEAKEKVNALLDSSLKQQLLAKIEYAQEKLKEHAAITAVNNLFEGEEPKETNTQEQIDAAREKVNLLPESSLKQQLLAKIEKAQEKLDSFIGTVTAQDYRLGGTDNYVRGTFTGNVEYLRLEVNGTLYAKSTVKDLDYAYYALDKVKKADDQVYIVAYNPADKEIARQQVNIIAAQGELTVQPYVLNGTDRYIRGTVSGEIDHLRLRVNDQLYAKSTIKGDTFQYYALDKINNTTDKVEIVAYDRLGNIVTEQTVAINEIATTLSVNKFVLGGSDRYIRGTYTGNISYLRLEVNGTLYAKAGVKGSPFQYYAVDKIKNVKDQVSLIAYDENDQEVTRQTVILEQTVTGTVTPQAYTLGGTDRYVRGTYTGSVDHLRLEVNGKLYAKSTVTGNSFQYYAVDKITKASDNVNIIAYDVNGIELAKEKVIIKETQSITLTTQKYTIGGTDKYIRGTYTGAVDHFRLEVNGQLHVKSTAKGSPYQYYAVDKITNKNDQVYMIAYDANGKELAKEKVTLETVNQGSITVDPYIINGGDNYLRGEYTGEIDHLRLKVGGKLYAKATVKSSPFRYYAVDKIKNTSDQVYIIGYDSDGVELDRQLVEVQNKQ</sequence>
<dbReference type="Pfam" id="PF18449">
    <property type="entry name" value="Endotoxin_C2"/>
    <property type="match status" value="5"/>
</dbReference>
<organism evidence="5 6">
    <name type="scientific">Enterococcus villorum</name>
    <dbReference type="NCBI Taxonomy" id="112904"/>
    <lineage>
        <taxon>Bacteria</taxon>
        <taxon>Bacillati</taxon>
        <taxon>Bacillota</taxon>
        <taxon>Bacilli</taxon>
        <taxon>Lactobacillales</taxon>
        <taxon>Enterococcaceae</taxon>
        <taxon>Enterococcus</taxon>
    </lineage>
</organism>
<feature type="domain" description="Pesticidal crystal protein Cry1Aa" evidence="3">
    <location>
        <begin position="309"/>
        <end position="357"/>
    </location>
</feature>
<dbReference type="InterPro" id="IPR054544">
    <property type="entry name" value="Pest_crys_Cry1Aa_dom-IV"/>
</dbReference>
<feature type="compositionally biased region" description="Polar residues" evidence="1">
    <location>
        <begin position="56"/>
        <end position="78"/>
    </location>
</feature>
<name>A0A1V8YH21_9ENTE</name>
<dbReference type="OrthoDB" id="2191864at2"/>
<gene>
    <name evidence="5" type="ORF">BH747_04975</name>
</gene>
<proteinExistence type="predicted"/>
<feature type="compositionally biased region" description="Basic and acidic residues" evidence="1">
    <location>
        <begin position="79"/>
        <end position="108"/>
    </location>
</feature>
<evidence type="ECO:0000256" key="1">
    <source>
        <dbReference type="SAM" id="MobiDB-lite"/>
    </source>
</evidence>
<evidence type="ECO:0000313" key="5">
    <source>
        <dbReference type="EMBL" id="OQO70757.1"/>
    </source>
</evidence>
<dbReference type="EMBL" id="MJEA01000003">
    <property type="protein sequence ID" value="OQO70757.1"/>
    <property type="molecule type" value="Genomic_DNA"/>
</dbReference>
<dbReference type="STRING" id="112904.BH747_04975"/>
<feature type="domain" description="Bacterial Ig" evidence="4">
    <location>
        <begin position="1043"/>
        <end position="1124"/>
    </location>
</feature>
<feature type="compositionally biased region" description="Basic and acidic residues" evidence="1">
    <location>
        <begin position="41"/>
        <end position="50"/>
    </location>
</feature>
<feature type="domain" description="Pesticidal crystal protein Cry1Aa" evidence="3">
    <location>
        <begin position="664"/>
        <end position="714"/>
    </location>
</feature>
<feature type="domain" description="Putative mucin/carbohydrate-binding" evidence="2">
    <location>
        <begin position="725"/>
        <end position="812"/>
    </location>
</feature>
<feature type="domain" description="Pesticidal crystal protein Cry1Aa" evidence="3">
    <location>
        <begin position="842"/>
        <end position="896"/>
    </location>
</feature>
<evidence type="ECO:0000259" key="2">
    <source>
        <dbReference type="Pfam" id="PF03272"/>
    </source>
</evidence>
<dbReference type="RefSeq" id="WP_081183075.1">
    <property type="nucleotide sequence ID" value="NZ_MJEA01000003.1"/>
</dbReference>
<feature type="domain" description="Putative mucin/carbohydrate-binding" evidence="2">
    <location>
        <begin position="545"/>
        <end position="641"/>
    </location>
</feature>
<evidence type="ECO:0000313" key="6">
    <source>
        <dbReference type="Proteomes" id="UP000192477"/>
    </source>
</evidence>
<reference evidence="5 6" key="1">
    <citation type="journal article" date="2017" name="BMC Microbiol.">
        <title>Comparative genomics of Enterococcus spp. isolated from bovine feces.</title>
        <authorList>
            <person name="Beukers A.G."/>
            <person name="Zaheer R."/>
            <person name="Goji N."/>
            <person name="Amoako K.K."/>
            <person name="Chaves A.V."/>
            <person name="Ward M.P."/>
            <person name="McAllister T.A."/>
        </authorList>
    </citation>
    <scope>NUCLEOTIDE SEQUENCE [LARGE SCALE GENOMIC DNA]</scope>
    <source>
        <strain evidence="5 6">F1129D 143</strain>
    </source>
</reference>
<feature type="domain" description="Bacterial Ig" evidence="4">
    <location>
        <begin position="1301"/>
        <end position="1381"/>
    </location>
</feature>
<evidence type="ECO:0000259" key="4">
    <source>
        <dbReference type="Pfam" id="PF20622"/>
    </source>
</evidence>
<dbReference type="InterPro" id="IPR004954">
    <property type="entry name" value="Mucin-bd"/>
</dbReference>
<feature type="domain" description="Pesticidal crystal protein Cry1Aa" evidence="3">
    <location>
        <begin position="484"/>
        <end position="540"/>
    </location>
</feature>
<evidence type="ECO:0000259" key="3">
    <source>
        <dbReference type="Pfam" id="PF18449"/>
    </source>
</evidence>
<dbReference type="InterPro" id="IPR046746">
    <property type="entry name" value="Big_15"/>
</dbReference>